<feature type="region of interest" description="Disordered" evidence="1">
    <location>
        <begin position="200"/>
        <end position="236"/>
    </location>
</feature>
<keyword evidence="2" id="KW-0812">Transmembrane</keyword>
<evidence type="ECO:0000313" key="3">
    <source>
        <dbReference type="EMBL" id="KAJ4495658.1"/>
    </source>
</evidence>
<feature type="transmembrane region" description="Helical" evidence="2">
    <location>
        <begin position="80"/>
        <end position="98"/>
    </location>
</feature>
<feature type="transmembrane region" description="Helical" evidence="2">
    <location>
        <begin position="47"/>
        <end position="68"/>
    </location>
</feature>
<protein>
    <submittedName>
        <fullName evidence="3">Uncharacterized protein</fullName>
    </submittedName>
</protein>
<keyword evidence="2" id="KW-1133">Transmembrane helix</keyword>
<keyword evidence="4" id="KW-1185">Reference proteome</keyword>
<organism evidence="3 4">
    <name type="scientific">Lentinula lateritia</name>
    <dbReference type="NCBI Taxonomy" id="40482"/>
    <lineage>
        <taxon>Eukaryota</taxon>
        <taxon>Fungi</taxon>
        <taxon>Dikarya</taxon>
        <taxon>Basidiomycota</taxon>
        <taxon>Agaricomycotina</taxon>
        <taxon>Agaricomycetes</taxon>
        <taxon>Agaricomycetidae</taxon>
        <taxon>Agaricales</taxon>
        <taxon>Marasmiineae</taxon>
        <taxon>Omphalotaceae</taxon>
        <taxon>Lentinula</taxon>
    </lineage>
</organism>
<dbReference type="EMBL" id="JANVFT010000029">
    <property type="protein sequence ID" value="KAJ4495658.1"/>
    <property type="molecule type" value="Genomic_DNA"/>
</dbReference>
<proteinExistence type="predicted"/>
<accession>A0ABQ8VJH0</accession>
<evidence type="ECO:0000256" key="1">
    <source>
        <dbReference type="SAM" id="MobiDB-lite"/>
    </source>
</evidence>
<gene>
    <name evidence="3" type="ORF">C8R41DRAFT_918777</name>
</gene>
<evidence type="ECO:0000313" key="4">
    <source>
        <dbReference type="Proteomes" id="UP001150217"/>
    </source>
</evidence>
<evidence type="ECO:0000256" key="2">
    <source>
        <dbReference type="SAM" id="Phobius"/>
    </source>
</evidence>
<name>A0ABQ8VJH0_9AGAR</name>
<sequence length="236" mass="26433">MEYSSVFLKARAITFSLISLISFIWVVVLCVDIFIQWNALGSSEKTFLVIMLLSNTLTLVLLLVLLILPFRPWLDGARLMLLLITHVGIASSFVVWNAKFSCPTKTADEEGVCRLLNIYILIANWIIPAALVVYAIGLAVMLYKRRKLRAASSDLESSKPRQSRQSILPIMNPEDITHSSMSTPHISVISQKLERRESLWGTNASSSPHHSTVESKRGSSPGKSRLSKPLPGWMYY</sequence>
<comment type="caution">
    <text evidence="3">The sequence shown here is derived from an EMBL/GenBank/DDBJ whole genome shotgun (WGS) entry which is preliminary data.</text>
</comment>
<feature type="compositionally biased region" description="Polar residues" evidence="1">
    <location>
        <begin position="200"/>
        <end position="210"/>
    </location>
</feature>
<feature type="transmembrane region" description="Helical" evidence="2">
    <location>
        <begin position="12"/>
        <end position="35"/>
    </location>
</feature>
<feature type="transmembrane region" description="Helical" evidence="2">
    <location>
        <begin position="118"/>
        <end position="143"/>
    </location>
</feature>
<keyword evidence="2" id="KW-0472">Membrane</keyword>
<dbReference type="Proteomes" id="UP001150217">
    <property type="component" value="Unassembled WGS sequence"/>
</dbReference>
<reference evidence="3" key="1">
    <citation type="submission" date="2022-08" db="EMBL/GenBank/DDBJ databases">
        <title>A Global Phylogenomic Analysis of the Shiitake Genus Lentinula.</title>
        <authorList>
            <consortium name="DOE Joint Genome Institute"/>
            <person name="Sierra-Patev S."/>
            <person name="Min B."/>
            <person name="Naranjo-Ortiz M."/>
            <person name="Looney B."/>
            <person name="Konkel Z."/>
            <person name="Slot J.C."/>
            <person name="Sakamoto Y."/>
            <person name="Steenwyk J.L."/>
            <person name="Rokas A."/>
            <person name="Carro J."/>
            <person name="Camarero S."/>
            <person name="Ferreira P."/>
            <person name="Molpeceres G."/>
            <person name="Ruiz-Duenas F.J."/>
            <person name="Serrano A."/>
            <person name="Henrissat B."/>
            <person name="Drula E."/>
            <person name="Hughes K.W."/>
            <person name="Mata J.L."/>
            <person name="Ishikawa N.K."/>
            <person name="Vargas-Isla R."/>
            <person name="Ushijima S."/>
            <person name="Smith C.A."/>
            <person name="Ahrendt S."/>
            <person name="Andreopoulos W."/>
            <person name="He G."/>
            <person name="Labutti K."/>
            <person name="Lipzen A."/>
            <person name="Ng V."/>
            <person name="Riley R."/>
            <person name="Sandor L."/>
            <person name="Barry K."/>
            <person name="Martinez A.T."/>
            <person name="Xiao Y."/>
            <person name="Gibbons J.G."/>
            <person name="Terashima K."/>
            <person name="Grigoriev I.V."/>
            <person name="Hibbett D.S."/>
        </authorList>
    </citation>
    <scope>NUCLEOTIDE SEQUENCE</scope>
    <source>
        <strain evidence="3">RHP3577 ss4</strain>
    </source>
</reference>